<dbReference type="SUPFAM" id="SSF47807">
    <property type="entry name" value="5' to 3' exonuclease, C-terminal subdomain"/>
    <property type="match status" value="1"/>
</dbReference>
<dbReference type="GO" id="GO:0008408">
    <property type="term" value="F:3'-5' exonuclease activity"/>
    <property type="evidence" value="ECO:0007669"/>
    <property type="project" value="UniProtKB-UniRule"/>
</dbReference>
<dbReference type="PRINTS" id="PR00868">
    <property type="entry name" value="DNAPOLI"/>
</dbReference>
<dbReference type="SMART" id="SM00475">
    <property type="entry name" value="53EXOc"/>
    <property type="match status" value="1"/>
</dbReference>
<evidence type="ECO:0000256" key="16">
    <source>
        <dbReference type="RuleBase" id="RU004460"/>
    </source>
</evidence>
<dbReference type="Gene3D" id="3.40.50.1010">
    <property type="entry name" value="5'-nuclease"/>
    <property type="match status" value="1"/>
</dbReference>
<dbReference type="Pfam" id="PF01367">
    <property type="entry name" value="5_3_exonuc"/>
    <property type="match status" value="1"/>
</dbReference>
<dbReference type="GO" id="GO:0008409">
    <property type="term" value="F:5'-3' exonuclease activity"/>
    <property type="evidence" value="ECO:0007669"/>
    <property type="project" value="UniProtKB-UniRule"/>
</dbReference>
<comment type="catalytic activity">
    <reaction evidence="14 16">
        <text>DNA(n) + a 2'-deoxyribonucleoside 5'-triphosphate = DNA(n+1) + diphosphate</text>
        <dbReference type="Rhea" id="RHEA:22508"/>
        <dbReference type="Rhea" id="RHEA-COMP:17339"/>
        <dbReference type="Rhea" id="RHEA-COMP:17340"/>
        <dbReference type="ChEBI" id="CHEBI:33019"/>
        <dbReference type="ChEBI" id="CHEBI:61560"/>
        <dbReference type="ChEBI" id="CHEBI:173112"/>
        <dbReference type="EC" id="2.7.7.7"/>
    </reaction>
</comment>
<dbReference type="InterPro" id="IPR029060">
    <property type="entry name" value="PIN-like_dom_sf"/>
</dbReference>
<reference evidence="21 22" key="1">
    <citation type="submission" date="2018-08" db="EMBL/GenBank/DDBJ databases">
        <title>Pallidiluteibacterium maritimus gen. nov., sp. nov., isolated from coastal sediment.</title>
        <authorList>
            <person name="Zhou L.Y."/>
        </authorList>
    </citation>
    <scope>NUCLEOTIDE SEQUENCE [LARGE SCALE GENOMIC DNA]</scope>
    <source>
        <strain evidence="21 22">XSD2</strain>
    </source>
</reference>
<keyword evidence="17" id="KW-0175">Coiled coil</keyword>
<evidence type="ECO:0000256" key="5">
    <source>
        <dbReference type="ARBA" id="ARBA00022695"/>
    </source>
</evidence>
<evidence type="ECO:0000313" key="22">
    <source>
        <dbReference type="Proteomes" id="UP000265926"/>
    </source>
</evidence>
<dbReference type="InterPro" id="IPR002421">
    <property type="entry name" value="5-3_exonuclease"/>
</dbReference>
<dbReference type="InterPro" id="IPR012337">
    <property type="entry name" value="RNaseH-like_sf"/>
</dbReference>
<dbReference type="Gene3D" id="3.30.70.370">
    <property type="match status" value="1"/>
</dbReference>
<evidence type="ECO:0000256" key="4">
    <source>
        <dbReference type="ARBA" id="ARBA00022679"/>
    </source>
</evidence>
<dbReference type="EMBL" id="QWGR01000002">
    <property type="protein sequence ID" value="RIJ49847.1"/>
    <property type="molecule type" value="Genomic_DNA"/>
</dbReference>
<keyword evidence="12 16" id="KW-0238">DNA-binding</keyword>
<evidence type="ECO:0000256" key="12">
    <source>
        <dbReference type="ARBA" id="ARBA00023125"/>
    </source>
</evidence>
<dbReference type="InterPro" id="IPR001098">
    <property type="entry name" value="DNA-dir_DNA_pol_A_palm_dom"/>
</dbReference>
<dbReference type="SMART" id="SM00474">
    <property type="entry name" value="35EXOc"/>
    <property type="match status" value="1"/>
</dbReference>
<evidence type="ECO:0000256" key="15">
    <source>
        <dbReference type="NCBIfam" id="TIGR00593"/>
    </source>
</evidence>
<evidence type="ECO:0000256" key="14">
    <source>
        <dbReference type="ARBA" id="ARBA00049244"/>
    </source>
</evidence>
<evidence type="ECO:0000256" key="2">
    <source>
        <dbReference type="ARBA" id="ARBA00012417"/>
    </source>
</evidence>
<dbReference type="SMART" id="SM00482">
    <property type="entry name" value="POLAc"/>
    <property type="match status" value="1"/>
</dbReference>
<organism evidence="21 22">
    <name type="scientific">Maribellus luteus</name>
    <dbReference type="NCBI Taxonomy" id="2305463"/>
    <lineage>
        <taxon>Bacteria</taxon>
        <taxon>Pseudomonadati</taxon>
        <taxon>Bacteroidota</taxon>
        <taxon>Bacteroidia</taxon>
        <taxon>Marinilabiliales</taxon>
        <taxon>Prolixibacteraceae</taxon>
        <taxon>Maribellus</taxon>
    </lineage>
</organism>
<evidence type="ECO:0000256" key="9">
    <source>
        <dbReference type="ARBA" id="ARBA00022801"/>
    </source>
</evidence>
<dbReference type="OrthoDB" id="9806424at2"/>
<dbReference type="SUPFAM" id="SSF53098">
    <property type="entry name" value="Ribonuclease H-like"/>
    <property type="match status" value="1"/>
</dbReference>
<evidence type="ECO:0000256" key="11">
    <source>
        <dbReference type="ARBA" id="ARBA00022932"/>
    </source>
</evidence>
<dbReference type="Pfam" id="PF02739">
    <property type="entry name" value="5_3_exonuc_N"/>
    <property type="match status" value="1"/>
</dbReference>
<dbReference type="Gene3D" id="3.30.420.10">
    <property type="entry name" value="Ribonuclease H-like superfamily/Ribonuclease H"/>
    <property type="match status" value="1"/>
</dbReference>
<dbReference type="CDD" id="cd06139">
    <property type="entry name" value="DNA_polA_I_Ecoli_like_exo"/>
    <property type="match status" value="1"/>
</dbReference>
<keyword evidence="5 16" id="KW-0548">Nucleotidyltransferase</keyword>
<dbReference type="InterPro" id="IPR036397">
    <property type="entry name" value="RNaseH_sf"/>
</dbReference>
<dbReference type="InterPro" id="IPR002562">
    <property type="entry name" value="3'-5'_exonuclease_dom"/>
</dbReference>
<keyword evidence="4 16" id="KW-0808">Transferase</keyword>
<dbReference type="Gene3D" id="1.20.1060.10">
    <property type="entry name" value="Taq DNA Polymerase, Chain T, domain 4"/>
    <property type="match status" value="1"/>
</dbReference>
<evidence type="ECO:0000259" key="20">
    <source>
        <dbReference type="SMART" id="SM00482"/>
    </source>
</evidence>
<evidence type="ECO:0000256" key="6">
    <source>
        <dbReference type="ARBA" id="ARBA00022705"/>
    </source>
</evidence>
<keyword evidence="13 16" id="KW-0234">DNA repair</keyword>
<dbReference type="Proteomes" id="UP000265926">
    <property type="component" value="Unassembled WGS sequence"/>
</dbReference>
<feature type="coiled-coil region" evidence="17">
    <location>
        <begin position="544"/>
        <end position="571"/>
    </location>
</feature>
<protein>
    <recommendedName>
        <fullName evidence="3 15">DNA polymerase I</fullName>
        <ecNumber evidence="2 15">2.7.7.7</ecNumber>
    </recommendedName>
</protein>
<evidence type="ECO:0000256" key="3">
    <source>
        <dbReference type="ARBA" id="ARBA00020311"/>
    </source>
</evidence>
<dbReference type="CDD" id="cd09898">
    <property type="entry name" value="H3TH_53EXO"/>
    <property type="match status" value="1"/>
</dbReference>
<dbReference type="NCBIfam" id="NF004397">
    <property type="entry name" value="PRK05755.1"/>
    <property type="match status" value="1"/>
</dbReference>
<dbReference type="GO" id="GO:0006261">
    <property type="term" value="P:DNA-templated DNA replication"/>
    <property type="evidence" value="ECO:0007669"/>
    <property type="project" value="UniProtKB-UniRule"/>
</dbReference>
<dbReference type="CDD" id="cd08637">
    <property type="entry name" value="DNA_pol_A_pol_I_C"/>
    <property type="match status" value="1"/>
</dbReference>
<feature type="domain" description="DNA-directed DNA polymerase family A palm" evidence="20">
    <location>
        <begin position="682"/>
        <end position="889"/>
    </location>
</feature>
<dbReference type="InterPro" id="IPR020046">
    <property type="entry name" value="5-3_exonucl_a-hlix_arch_N"/>
</dbReference>
<proteinExistence type="inferred from homology"/>
<dbReference type="PROSITE" id="PS00447">
    <property type="entry name" value="DNA_POLYMERASE_A"/>
    <property type="match status" value="1"/>
</dbReference>
<dbReference type="InterPro" id="IPR043502">
    <property type="entry name" value="DNA/RNA_pol_sf"/>
</dbReference>
<evidence type="ECO:0000256" key="17">
    <source>
        <dbReference type="SAM" id="Coils"/>
    </source>
</evidence>
<accession>A0A399T6Q0</accession>
<keyword evidence="9 16" id="KW-0378">Hydrolase</keyword>
<keyword evidence="8 16" id="KW-0227">DNA damage</keyword>
<keyword evidence="7" id="KW-0540">Nuclease</keyword>
<dbReference type="Pfam" id="PF00476">
    <property type="entry name" value="DNA_pol_A"/>
    <property type="match status" value="1"/>
</dbReference>
<evidence type="ECO:0000313" key="21">
    <source>
        <dbReference type="EMBL" id="RIJ49847.1"/>
    </source>
</evidence>
<dbReference type="Gene3D" id="1.10.150.20">
    <property type="entry name" value="5' to 3' exonuclease, C-terminal subdomain"/>
    <property type="match status" value="2"/>
</dbReference>
<keyword evidence="22" id="KW-1185">Reference proteome</keyword>
<evidence type="ECO:0000256" key="7">
    <source>
        <dbReference type="ARBA" id="ARBA00022722"/>
    </source>
</evidence>
<dbReference type="InterPro" id="IPR002298">
    <property type="entry name" value="DNA_polymerase_A"/>
</dbReference>
<dbReference type="PANTHER" id="PTHR10133:SF27">
    <property type="entry name" value="DNA POLYMERASE NU"/>
    <property type="match status" value="1"/>
</dbReference>
<dbReference type="GO" id="GO:0006302">
    <property type="term" value="P:double-strand break repair"/>
    <property type="evidence" value="ECO:0007669"/>
    <property type="project" value="TreeGrafter"/>
</dbReference>
<dbReference type="Pfam" id="PF01612">
    <property type="entry name" value="DNA_pol_A_exo1"/>
    <property type="match status" value="1"/>
</dbReference>
<dbReference type="RefSeq" id="WP_119436535.1">
    <property type="nucleotide sequence ID" value="NZ_QWGR01000002.1"/>
</dbReference>
<name>A0A399T6Q0_9BACT</name>
<dbReference type="InterPro" id="IPR036279">
    <property type="entry name" value="5-3_exonuclease_C_sf"/>
</dbReference>
<dbReference type="NCBIfam" id="TIGR00593">
    <property type="entry name" value="pola"/>
    <property type="match status" value="1"/>
</dbReference>
<evidence type="ECO:0000256" key="1">
    <source>
        <dbReference type="ARBA" id="ARBA00007705"/>
    </source>
</evidence>
<comment type="similarity">
    <text evidence="1 16">Belongs to the DNA polymerase type-A family.</text>
</comment>
<keyword evidence="11 16" id="KW-0239">DNA-directed DNA polymerase</keyword>
<comment type="function">
    <text evidence="16">In addition to polymerase activity, this DNA polymerase exhibits 3'-5' and 5'-3' exonuclease activity.</text>
</comment>
<feature type="domain" description="5'-3' exonuclease" evidence="19">
    <location>
        <begin position="7"/>
        <end position="268"/>
    </location>
</feature>
<dbReference type="InterPro" id="IPR020045">
    <property type="entry name" value="DNA_polI_H3TH"/>
</dbReference>
<dbReference type="FunFam" id="1.10.150.20:FF:000002">
    <property type="entry name" value="DNA polymerase I"/>
    <property type="match status" value="1"/>
</dbReference>
<dbReference type="EC" id="2.7.7.7" evidence="2 15"/>
<dbReference type="AlphaFoldDB" id="A0A399T6Q0"/>
<dbReference type="FunFam" id="1.20.1060.10:FF:000001">
    <property type="entry name" value="DNA polymerase I"/>
    <property type="match status" value="1"/>
</dbReference>
<feature type="domain" description="3'-5' exonuclease" evidence="18">
    <location>
        <begin position="332"/>
        <end position="513"/>
    </location>
</feature>
<dbReference type="InterPro" id="IPR019760">
    <property type="entry name" value="DNA-dir_DNA_pol_A_CS"/>
</dbReference>
<evidence type="ECO:0000259" key="18">
    <source>
        <dbReference type="SMART" id="SM00474"/>
    </source>
</evidence>
<gene>
    <name evidence="16" type="primary">polA</name>
    <name evidence="21" type="ORF">D1614_03650</name>
</gene>
<dbReference type="InterPro" id="IPR018320">
    <property type="entry name" value="DNA_polymerase_1"/>
</dbReference>
<dbReference type="PANTHER" id="PTHR10133">
    <property type="entry name" value="DNA POLYMERASE I"/>
    <property type="match status" value="1"/>
</dbReference>
<evidence type="ECO:0000256" key="8">
    <source>
        <dbReference type="ARBA" id="ARBA00022763"/>
    </source>
</evidence>
<dbReference type="GO" id="GO:0003887">
    <property type="term" value="F:DNA-directed DNA polymerase activity"/>
    <property type="evidence" value="ECO:0007669"/>
    <property type="project" value="UniProtKB-UniRule"/>
</dbReference>
<dbReference type="GO" id="GO:0003677">
    <property type="term" value="F:DNA binding"/>
    <property type="evidence" value="ECO:0007669"/>
    <property type="project" value="UniProtKB-UniRule"/>
</dbReference>
<evidence type="ECO:0000256" key="10">
    <source>
        <dbReference type="ARBA" id="ARBA00022839"/>
    </source>
</evidence>
<sequence length="925" mass="104765">MPETGQQKLFLLDAYALIYRSYFAFIRNPRFNSKGLNTSAMLGVTNTIVQLFEKENPDYIGVVFDVSAPTFRHEMYKEYKANREEMPEDLRKSIPYIRRIIEAFNIPIIEKEGFEADDVIGTLAKKAEKDGFITYMMTPDKDYAQLVSEHVVMYKPGKAGGDAEVWGLDQVKENYGIERAEQMIDILGLMGDTADNIPGCPGIGPKTAQKLIGDFGSIDGIYQNTDKLKGKQKENLIEHEEQVRLSRTLATIITDVPIEFEKEKLIREEPHAEDLKKLFEELEFKALITRLNLGEAPPAVETAFQGTLFGAPEVAVQASKSTENIDSVPHQYYLVENELQRASLRAELSVQKEFCFDTETTGLDTHTAEIVCMSFAFRTHEAYCVTIPKDKKAAQKVMDEFREVFADEKVAKIGQNIKYDILILSNYGIEVKGTLYDTMLAHYLIQPDMKHNLDQLCLQYLNYEKVPTEHLIGKKGKNQITMRSVPVDKLRDYACEDADLTFQLKLAIDPDLDKAGVRDLFETIEMPLVPVLASMENAGVKLNSEELNQYAVVLREQIIELEKEIIELAGEEFNVSSPKQLGPILFEKLKIDTNVKKTKTKQYSTSEDVLIRLVDRHPIVQKILDFRGLKKLLSTYVEALPLLVNKKTGKIHTSYNQAIAATGRLSSVNPNLQNIPIRDDSGREIRKAFIPSDGEHTFLSADYSQIELRVMAALSGDEEMQRAFRENKDIHAITASKIYQVTEDKVDSDMRRKAKTANFGIIYGISAFGLSQRLNIPRTEAKELIDGYFENFPKIREFMDKQIKLAQDLGYVETIKGRRRYLSDINSANAVVRGMAERNAINAPIQGSAADIIKIAMINIHREMQKQKLQSKMILQVHDELNFDVAKPELEAMKKLVKEGMENAVNIGVPLIVEMNAADNWLDAH</sequence>
<dbReference type="SMART" id="SM00279">
    <property type="entry name" value="HhH2"/>
    <property type="match status" value="1"/>
</dbReference>
<dbReference type="SUPFAM" id="SSF88723">
    <property type="entry name" value="PIN domain-like"/>
    <property type="match status" value="1"/>
</dbReference>
<keyword evidence="6 16" id="KW-0235">DNA replication</keyword>
<evidence type="ECO:0000259" key="19">
    <source>
        <dbReference type="SMART" id="SM00475"/>
    </source>
</evidence>
<evidence type="ECO:0000256" key="13">
    <source>
        <dbReference type="ARBA" id="ARBA00023204"/>
    </source>
</evidence>
<keyword evidence="10 16" id="KW-0269">Exonuclease</keyword>
<dbReference type="CDD" id="cd09859">
    <property type="entry name" value="PIN_53EXO"/>
    <property type="match status" value="1"/>
</dbReference>
<comment type="caution">
    <text evidence="21">The sequence shown here is derived from an EMBL/GenBank/DDBJ whole genome shotgun (WGS) entry which is preliminary data.</text>
</comment>
<dbReference type="InterPro" id="IPR008918">
    <property type="entry name" value="HhH2"/>
</dbReference>
<dbReference type="FunFam" id="1.10.150.20:FF:000003">
    <property type="entry name" value="DNA polymerase I"/>
    <property type="match status" value="1"/>
</dbReference>
<dbReference type="SUPFAM" id="SSF56672">
    <property type="entry name" value="DNA/RNA polymerases"/>
    <property type="match status" value="1"/>
</dbReference>